<organism evidence="2 3">
    <name type="scientific">Pedosphaera parvula (strain Ellin514)</name>
    <dbReference type="NCBI Taxonomy" id="320771"/>
    <lineage>
        <taxon>Bacteria</taxon>
        <taxon>Pseudomonadati</taxon>
        <taxon>Verrucomicrobiota</taxon>
        <taxon>Pedosphaerae</taxon>
        <taxon>Pedosphaerales</taxon>
        <taxon>Pedosphaeraceae</taxon>
        <taxon>Pedosphaera</taxon>
    </lineage>
</organism>
<name>B9XRX2_PEDPL</name>
<gene>
    <name evidence="2" type="ORF">Cflav_PD0276</name>
</gene>
<dbReference type="STRING" id="320771.Cflav_PD0276"/>
<sequence>MAYIVVPESGEKVVDHIELNLSRKARPFFFAVSNQAIYIPRIKLIAKTDPYYFQRVPLDQLQNVTVRRLRPYALWLLAALMIPIGLMTTIWMMEPLLRNAPGTHRISGWPIAVFVGGFIIPFAAKGRFGLDIRFNGGKYRWKPPLVVDGESKQLVLETFQRIVEACQHVRVQISDERVKS</sequence>
<feature type="transmembrane region" description="Helical" evidence="1">
    <location>
        <begin position="72"/>
        <end position="94"/>
    </location>
</feature>
<evidence type="ECO:0000313" key="2">
    <source>
        <dbReference type="EMBL" id="EEF57431.1"/>
    </source>
</evidence>
<reference evidence="2 3" key="1">
    <citation type="journal article" date="2011" name="J. Bacteriol.">
        <title>Genome sequence of 'Pedosphaera parvula' Ellin514, an aerobic Verrucomicrobial isolate from pasture soil.</title>
        <authorList>
            <person name="Kant R."/>
            <person name="van Passel M.W."/>
            <person name="Sangwan P."/>
            <person name="Palva A."/>
            <person name="Lucas S."/>
            <person name="Copeland A."/>
            <person name="Lapidus A."/>
            <person name="Glavina Del Rio T."/>
            <person name="Dalin E."/>
            <person name="Tice H."/>
            <person name="Bruce D."/>
            <person name="Goodwin L."/>
            <person name="Pitluck S."/>
            <person name="Chertkov O."/>
            <person name="Larimer F.W."/>
            <person name="Land M.L."/>
            <person name="Hauser L."/>
            <person name="Brettin T.S."/>
            <person name="Detter J.C."/>
            <person name="Han S."/>
            <person name="de Vos W.M."/>
            <person name="Janssen P.H."/>
            <person name="Smidt H."/>
        </authorList>
    </citation>
    <scope>NUCLEOTIDE SEQUENCE [LARGE SCALE GENOMIC DNA]</scope>
    <source>
        <strain evidence="2 3">Ellin514</strain>
    </source>
</reference>
<dbReference type="EMBL" id="ABOX02000069">
    <property type="protein sequence ID" value="EEF57431.1"/>
    <property type="molecule type" value="Genomic_DNA"/>
</dbReference>
<keyword evidence="3" id="KW-1185">Reference proteome</keyword>
<evidence type="ECO:0000313" key="3">
    <source>
        <dbReference type="Proteomes" id="UP000003688"/>
    </source>
</evidence>
<protein>
    <submittedName>
        <fullName evidence="2">Uncharacterized protein</fullName>
    </submittedName>
</protein>
<proteinExistence type="predicted"/>
<keyword evidence="1" id="KW-1133">Transmembrane helix</keyword>
<dbReference type="RefSeq" id="WP_007418555.1">
    <property type="nucleotide sequence ID" value="NZ_ABOX02000069.1"/>
</dbReference>
<comment type="caution">
    <text evidence="2">The sequence shown here is derived from an EMBL/GenBank/DDBJ whole genome shotgun (WGS) entry which is preliminary data.</text>
</comment>
<evidence type="ECO:0000256" key="1">
    <source>
        <dbReference type="SAM" id="Phobius"/>
    </source>
</evidence>
<keyword evidence="1" id="KW-0472">Membrane</keyword>
<dbReference type="AlphaFoldDB" id="B9XRX2"/>
<accession>B9XRX2</accession>
<keyword evidence="1" id="KW-0812">Transmembrane</keyword>
<feature type="transmembrane region" description="Helical" evidence="1">
    <location>
        <begin position="106"/>
        <end position="124"/>
    </location>
</feature>
<dbReference type="Proteomes" id="UP000003688">
    <property type="component" value="Unassembled WGS sequence"/>
</dbReference>